<keyword evidence="3" id="KW-0547">Nucleotide-binding</keyword>
<evidence type="ECO:0000256" key="1">
    <source>
        <dbReference type="ARBA" id="ARBA00005417"/>
    </source>
</evidence>
<dbReference type="PROSITE" id="PS50893">
    <property type="entry name" value="ABC_TRANSPORTER_2"/>
    <property type="match status" value="1"/>
</dbReference>
<dbReference type="InterPro" id="IPR027417">
    <property type="entry name" value="P-loop_NTPase"/>
</dbReference>
<dbReference type="PANTHER" id="PTHR43820:SF4">
    <property type="entry name" value="HIGH-AFFINITY BRANCHED-CHAIN AMINO ACID TRANSPORT ATP-BINDING PROTEIN LIVF"/>
    <property type="match status" value="1"/>
</dbReference>
<evidence type="ECO:0000259" key="6">
    <source>
        <dbReference type="PROSITE" id="PS50893"/>
    </source>
</evidence>
<dbReference type="InterPro" id="IPR052156">
    <property type="entry name" value="BCAA_Transport_ATP-bd_LivF"/>
</dbReference>
<dbReference type="PANTHER" id="PTHR43820">
    <property type="entry name" value="HIGH-AFFINITY BRANCHED-CHAIN AMINO ACID TRANSPORT ATP-BINDING PROTEIN LIVF"/>
    <property type="match status" value="1"/>
</dbReference>
<dbReference type="SMART" id="SM00382">
    <property type="entry name" value="AAA"/>
    <property type="match status" value="1"/>
</dbReference>
<evidence type="ECO:0000313" key="8">
    <source>
        <dbReference type="Proteomes" id="UP000596083"/>
    </source>
</evidence>
<gene>
    <name evidence="7" type="ORF">JET14_08090</name>
</gene>
<keyword evidence="5" id="KW-0029">Amino-acid transport</keyword>
<dbReference type="GO" id="GO:0016887">
    <property type="term" value="F:ATP hydrolysis activity"/>
    <property type="evidence" value="ECO:0007669"/>
    <property type="project" value="InterPro"/>
</dbReference>
<dbReference type="InterPro" id="IPR003593">
    <property type="entry name" value="AAA+_ATPase"/>
</dbReference>
<dbReference type="EMBL" id="CP066786">
    <property type="protein sequence ID" value="QQM32096.1"/>
    <property type="molecule type" value="Genomic_DNA"/>
</dbReference>
<dbReference type="InterPro" id="IPR017871">
    <property type="entry name" value="ABC_transporter-like_CS"/>
</dbReference>
<evidence type="ECO:0000256" key="4">
    <source>
        <dbReference type="ARBA" id="ARBA00022840"/>
    </source>
</evidence>
<keyword evidence="2" id="KW-0813">Transport</keyword>
<dbReference type="KEGG" id="mlut:JET14_08090"/>
<dbReference type="Proteomes" id="UP000596083">
    <property type="component" value="Chromosome"/>
</dbReference>
<keyword evidence="4 7" id="KW-0067">ATP-binding</keyword>
<feature type="domain" description="ABC transporter" evidence="6">
    <location>
        <begin position="5"/>
        <end position="237"/>
    </location>
</feature>
<accession>A0A7T7HMS0</accession>
<comment type="similarity">
    <text evidence="1">Belongs to the ABC transporter superfamily.</text>
</comment>
<protein>
    <submittedName>
        <fullName evidence="7">ABC transporter ATP-binding protein</fullName>
    </submittedName>
</protein>
<dbReference type="PROSITE" id="PS00211">
    <property type="entry name" value="ABC_TRANSPORTER_1"/>
    <property type="match status" value="1"/>
</dbReference>
<evidence type="ECO:0000256" key="3">
    <source>
        <dbReference type="ARBA" id="ARBA00022741"/>
    </source>
</evidence>
<dbReference type="InterPro" id="IPR003439">
    <property type="entry name" value="ABC_transporter-like_ATP-bd"/>
</dbReference>
<dbReference type="CDD" id="cd03224">
    <property type="entry name" value="ABC_TM1139_LivF_branched"/>
    <property type="match status" value="1"/>
</dbReference>
<sequence length="237" mass="25957">MTDILEIRRLHSGYGDIRILEEISLSVAAGEIVSILGANGAGKTTLIRTVMGTLPATSGEIRFMGEVISGKPAHQIARLGIAQVMEGRRLFPHMNVEENLFVGGDILKDGSKTRSNLEWIYSLFPRLKERRRQLARSFSGGEQQMLAIGRALMTSPKLLLLDEPSIGLAPVMVKDIFAKLPAINSEGVTILLVEQDVKRSLKLASRGYVIEHGRIVMAGTSEHLLDDDGLRKAYLGL</sequence>
<dbReference type="GO" id="GO:0005524">
    <property type="term" value="F:ATP binding"/>
    <property type="evidence" value="ECO:0007669"/>
    <property type="project" value="UniProtKB-KW"/>
</dbReference>
<evidence type="ECO:0000313" key="7">
    <source>
        <dbReference type="EMBL" id="QQM32096.1"/>
    </source>
</evidence>
<dbReference type="SUPFAM" id="SSF52540">
    <property type="entry name" value="P-loop containing nucleoside triphosphate hydrolases"/>
    <property type="match status" value="1"/>
</dbReference>
<evidence type="ECO:0000256" key="5">
    <source>
        <dbReference type="ARBA" id="ARBA00022970"/>
    </source>
</evidence>
<dbReference type="AlphaFoldDB" id="A0A7T7HMS0"/>
<dbReference type="GO" id="GO:0015658">
    <property type="term" value="F:branched-chain amino acid transmembrane transporter activity"/>
    <property type="evidence" value="ECO:0007669"/>
    <property type="project" value="TreeGrafter"/>
</dbReference>
<name>A0A7T7HMS0_9HYPH</name>
<organism evidence="7 8">
    <name type="scientific">Martelella lutilitoris</name>
    <dbReference type="NCBI Taxonomy" id="2583532"/>
    <lineage>
        <taxon>Bacteria</taxon>
        <taxon>Pseudomonadati</taxon>
        <taxon>Pseudomonadota</taxon>
        <taxon>Alphaproteobacteria</taxon>
        <taxon>Hyphomicrobiales</taxon>
        <taxon>Aurantimonadaceae</taxon>
        <taxon>Martelella</taxon>
    </lineage>
</organism>
<dbReference type="Pfam" id="PF00005">
    <property type="entry name" value="ABC_tran"/>
    <property type="match status" value="1"/>
</dbReference>
<reference evidence="7 8" key="1">
    <citation type="submission" date="2020-12" db="EMBL/GenBank/DDBJ databases">
        <authorList>
            <person name="Zheng R.K."/>
            <person name="Sun C.M."/>
        </authorList>
    </citation>
    <scope>NUCLEOTIDE SEQUENCE [LARGE SCALE GENOMIC DNA]</scope>
    <source>
        <strain evidence="7 8">ZRK001</strain>
    </source>
</reference>
<evidence type="ECO:0000256" key="2">
    <source>
        <dbReference type="ARBA" id="ARBA00022448"/>
    </source>
</evidence>
<dbReference type="Gene3D" id="3.40.50.300">
    <property type="entry name" value="P-loop containing nucleotide triphosphate hydrolases"/>
    <property type="match status" value="1"/>
</dbReference>
<dbReference type="GO" id="GO:0015807">
    <property type="term" value="P:L-amino acid transport"/>
    <property type="evidence" value="ECO:0007669"/>
    <property type="project" value="TreeGrafter"/>
</dbReference>
<proteinExistence type="inferred from homology"/>